<dbReference type="Proteomes" id="UP001243846">
    <property type="component" value="Unassembled WGS sequence"/>
</dbReference>
<feature type="transmembrane region" description="Helical" evidence="1">
    <location>
        <begin position="45"/>
        <end position="61"/>
    </location>
</feature>
<organism evidence="2 3">
    <name type="scientific">Paracoccus cavernae</name>
    <dbReference type="NCBI Taxonomy" id="1571207"/>
    <lineage>
        <taxon>Bacteria</taxon>
        <taxon>Pseudomonadati</taxon>
        <taxon>Pseudomonadota</taxon>
        <taxon>Alphaproteobacteria</taxon>
        <taxon>Rhodobacterales</taxon>
        <taxon>Paracoccaceae</taxon>
        <taxon>Paracoccus</taxon>
    </lineage>
</organism>
<protein>
    <recommendedName>
        <fullName evidence="4">Tripartite tricarboxylate transporter TctB family protein</fullName>
    </recommendedName>
</protein>
<sequence length="98" mass="10317">MRGLREAGSFSRPQWLGSPRRILLVLYPLAAIVVFITFAPELGTIALAVPMVVIHCLIYGLRPASAIATGLVAGVGISLVFTHLLGVALPEGIIEGLL</sequence>
<keyword evidence="3" id="KW-1185">Reference proteome</keyword>
<keyword evidence="1" id="KW-0472">Membrane</keyword>
<comment type="caution">
    <text evidence="2">The sequence shown here is derived from an EMBL/GenBank/DDBJ whole genome shotgun (WGS) entry which is preliminary data.</text>
</comment>
<evidence type="ECO:0000256" key="1">
    <source>
        <dbReference type="SAM" id="Phobius"/>
    </source>
</evidence>
<evidence type="ECO:0000313" key="3">
    <source>
        <dbReference type="Proteomes" id="UP001243846"/>
    </source>
</evidence>
<evidence type="ECO:0000313" key="2">
    <source>
        <dbReference type="EMBL" id="MDN3713977.1"/>
    </source>
</evidence>
<feature type="transmembrane region" description="Helical" evidence="1">
    <location>
        <begin position="68"/>
        <end position="89"/>
    </location>
</feature>
<accession>A0ABT8DFU2</accession>
<reference evidence="3" key="1">
    <citation type="journal article" date="2019" name="Int. J. Syst. Evol. Microbiol.">
        <title>The Global Catalogue of Microorganisms (GCM) 10K type strain sequencing project: providing services to taxonomists for standard genome sequencing and annotation.</title>
        <authorList>
            <consortium name="The Broad Institute Genomics Platform"/>
            <consortium name="The Broad Institute Genome Sequencing Center for Infectious Disease"/>
            <person name="Wu L."/>
            <person name="Ma J."/>
        </authorList>
    </citation>
    <scope>NUCLEOTIDE SEQUENCE [LARGE SCALE GENOMIC DNA]</scope>
    <source>
        <strain evidence="3">CECT 8482</strain>
    </source>
</reference>
<dbReference type="EMBL" id="JAUFRC010000003">
    <property type="protein sequence ID" value="MDN3713977.1"/>
    <property type="molecule type" value="Genomic_DNA"/>
</dbReference>
<name>A0ABT8DFU2_9RHOB</name>
<keyword evidence="1" id="KW-1133">Transmembrane helix</keyword>
<gene>
    <name evidence="2" type="ORF">QWZ10_23345</name>
</gene>
<proteinExistence type="predicted"/>
<evidence type="ECO:0008006" key="4">
    <source>
        <dbReference type="Google" id="ProtNLM"/>
    </source>
</evidence>
<feature type="transmembrane region" description="Helical" evidence="1">
    <location>
        <begin position="21"/>
        <end position="39"/>
    </location>
</feature>
<keyword evidence="1" id="KW-0812">Transmembrane</keyword>